<evidence type="ECO:0000313" key="2">
    <source>
        <dbReference type="EMBL" id="KAF4717203.1"/>
    </source>
</evidence>
<evidence type="ECO:0000313" key="3">
    <source>
        <dbReference type="Proteomes" id="UP000574390"/>
    </source>
</evidence>
<protein>
    <submittedName>
        <fullName evidence="2">Uncharacterized protein</fullName>
    </submittedName>
</protein>
<organism evidence="2 3">
    <name type="scientific">Perkinsus olseni</name>
    <name type="common">Perkinsus atlanticus</name>
    <dbReference type="NCBI Taxonomy" id="32597"/>
    <lineage>
        <taxon>Eukaryota</taxon>
        <taxon>Sar</taxon>
        <taxon>Alveolata</taxon>
        <taxon>Perkinsozoa</taxon>
        <taxon>Perkinsea</taxon>
        <taxon>Perkinsida</taxon>
        <taxon>Perkinsidae</taxon>
        <taxon>Perkinsus</taxon>
    </lineage>
</organism>
<reference evidence="2 3" key="1">
    <citation type="submission" date="2020-04" db="EMBL/GenBank/DDBJ databases">
        <title>Perkinsus olseni comparative genomics.</title>
        <authorList>
            <person name="Bogema D.R."/>
        </authorList>
    </citation>
    <scope>NUCLEOTIDE SEQUENCE [LARGE SCALE GENOMIC DNA]</scope>
    <source>
        <strain evidence="2">ATCC PRA-205</strain>
    </source>
</reference>
<dbReference type="Proteomes" id="UP000574390">
    <property type="component" value="Unassembled WGS sequence"/>
</dbReference>
<feature type="region of interest" description="Disordered" evidence="1">
    <location>
        <begin position="24"/>
        <end position="47"/>
    </location>
</feature>
<dbReference type="EMBL" id="JABANM010023848">
    <property type="protein sequence ID" value="KAF4717203.1"/>
    <property type="molecule type" value="Genomic_DNA"/>
</dbReference>
<name>A0A7J6R9D7_PEROL</name>
<feature type="non-terminal residue" evidence="2">
    <location>
        <position position="1"/>
    </location>
</feature>
<comment type="caution">
    <text evidence="2">The sequence shown here is derived from an EMBL/GenBank/DDBJ whole genome shotgun (WGS) entry which is preliminary data.</text>
</comment>
<sequence length="132" mass="15326">MSTSLCREERQLAAANNGARIMPHEDHTQQQQQQQQQKAGDCPVQHPTITSPQWLVIRLTPELLNTDSSETVSCGKFQINLSWRDKTPIRKLFTFLRRRRRTVTPQRQQQQLYLRWGGHIMATEAMDQAETA</sequence>
<evidence type="ECO:0000256" key="1">
    <source>
        <dbReference type="SAM" id="MobiDB-lite"/>
    </source>
</evidence>
<proteinExistence type="predicted"/>
<accession>A0A7J6R9D7</accession>
<gene>
    <name evidence="2" type="ORF">FOZ62_013066</name>
</gene>
<dbReference type="AlphaFoldDB" id="A0A7J6R9D7"/>